<name>A0AAV7S960_PLEWA</name>
<sequence>MSRGRAATTALRRSTMITGQPPRFQGPRPCPGAALLRRPMGRTFIRALRPPPAPLLQRRDSSRVPRCSRAVCPRTAPARGSTRGLGFRRECGPPALPRAIGLGLPASTLRGRDRGPVTPGTGPPFCTSAQTPICPERARFCLISSRPLRSEEIRRAPSLNPWPRPRHAP</sequence>
<keyword evidence="3" id="KW-1185">Reference proteome</keyword>
<dbReference type="AlphaFoldDB" id="A0AAV7S960"/>
<evidence type="ECO:0000313" key="3">
    <source>
        <dbReference type="Proteomes" id="UP001066276"/>
    </source>
</evidence>
<accession>A0AAV7S960</accession>
<evidence type="ECO:0000313" key="2">
    <source>
        <dbReference type="EMBL" id="KAJ1160114.1"/>
    </source>
</evidence>
<dbReference type="Proteomes" id="UP001066276">
    <property type="component" value="Chromosome 4_2"/>
</dbReference>
<proteinExistence type="predicted"/>
<evidence type="ECO:0000256" key="1">
    <source>
        <dbReference type="SAM" id="MobiDB-lite"/>
    </source>
</evidence>
<feature type="region of interest" description="Disordered" evidence="1">
    <location>
        <begin position="105"/>
        <end position="124"/>
    </location>
</feature>
<organism evidence="2 3">
    <name type="scientific">Pleurodeles waltl</name>
    <name type="common">Iberian ribbed newt</name>
    <dbReference type="NCBI Taxonomy" id="8319"/>
    <lineage>
        <taxon>Eukaryota</taxon>
        <taxon>Metazoa</taxon>
        <taxon>Chordata</taxon>
        <taxon>Craniata</taxon>
        <taxon>Vertebrata</taxon>
        <taxon>Euteleostomi</taxon>
        <taxon>Amphibia</taxon>
        <taxon>Batrachia</taxon>
        <taxon>Caudata</taxon>
        <taxon>Salamandroidea</taxon>
        <taxon>Salamandridae</taxon>
        <taxon>Pleurodelinae</taxon>
        <taxon>Pleurodeles</taxon>
    </lineage>
</organism>
<comment type="caution">
    <text evidence="2">The sequence shown here is derived from an EMBL/GenBank/DDBJ whole genome shotgun (WGS) entry which is preliminary data.</text>
</comment>
<protein>
    <submittedName>
        <fullName evidence="2">Uncharacterized protein</fullName>
    </submittedName>
</protein>
<gene>
    <name evidence="2" type="ORF">NDU88_000616</name>
</gene>
<dbReference type="EMBL" id="JANPWB010000008">
    <property type="protein sequence ID" value="KAJ1160114.1"/>
    <property type="molecule type" value="Genomic_DNA"/>
</dbReference>
<reference evidence="2" key="1">
    <citation type="journal article" date="2022" name="bioRxiv">
        <title>Sequencing and chromosome-scale assembly of the giantPleurodeles waltlgenome.</title>
        <authorList>
            <person name="Brown T."/>
            <person name="Elewa A."/>
            <person name="Iarovenko S."/>
            <person name="Subramanian E."/>
            <person name="Araus A.J."/>
            <person name="Petzold A."/>
            <person name="Susuki M."/>
            <person name="Suzuki K.-i.T."/>
            <person name="Hayashi T."/>
            <person name="Toyoda A."/>
            <person name="Oliveira C."/>
            <person name="Osipova E."/>
            <person name="Leigh N.D."/>
            <person name="Simon A."/>
            <person name="Yun M.H."/>
        </authorList>
    </citation>
    <scope>NUCLEOTIDE SEQUENCE</scope>
    <source>
        <strain evidence="2">20211129_DDA</strain>
        <tissue evidence="2">Liver</tissue>
    </source>
</reference>